<organism evidence="1 2">
    <name type="scientific">Pseudomonas qingdaonensis</name>
    <dbReference type="NCBI Taxonomy" id="2056231"/>
    <lineage>
        <taxon>Bacteria</taxon>
        <taxon>Pseudomonadati</taxon>
        <taxon>Pseudomonadota</taxon>
        <taxon>Gammaproteobacteria</taxon>
        <taxon>Pseudomonadales</taxon>
        <taxon>Pseudomonadaceae</taxon>
        <taxon>Pseudomonas</taxon>
    </lineage>
</organism>
<dbReference type="NCBIfam" id="NF040576">
    <property type="entry name" value="T2SS_GspM_XpsM"/>
    <property type="match status" value="1"/>
</dbReference>
<protein>
    <recommendedName>
        <fullName evidence="3">General secretion pathway protein M</fullName>
    </recommendedName>
</protein>
<evidence type="ECO:0008006" key="3">
    <source>
        <dbReference type="Google" id="ProtNLM"/>
    </source>
</evidence>
<dbReference type="EMBL" id="CP074676">
    <property type="protein sequence ID" value="QVL18969.1"/>
    <property type="molecule type" value="Genomic_DNA"/>
</dbReference>
<dbReference type="InterPro" id="IPR034756">
    <property type="entry name" value="T2SSM_b"/>
</dbReference>
<gene>
    <name evidence="1" type="ORF">KH389_27040</name>
</gene>
<dbReference type="Pfam" id="PF10741">
    <property type="entry name" value="T2SSM_b"/>
    <property type="match status" value="1"/>
</dbReference>
<dbReference type="Proteomes" id="UP000678154">
    <property type="component" value="Chromosome"/>
</dbReference>
<sequence length="202" mass="22231">MNAIKLSANFSRFSAVALTVALLILVYGLTIHPWFVEPMLQINEEEALLLTSYQRFTRLEAQREAVKMRLDAVTESPLAEGSLLTGPSPEAAQAQLMQLVVDRVDLQPGSGLPCSVLNRVPKPVTKQGQLSRIVVDAELECGPQALATTLHRLESEAPFLLVETMDIRRLAQEQTDGPTLHRLAINVQLVGYLGQVEGQSYE</sequence>
<proteinExistence type="predicted"/>
<dbReference type="RefSeq" id="WP_213606616.1">
    <property type="nucleotide sequence ID" value="NZ_CP074676.1"/>
</dbReference>
<accession>A0ABX8DU21</accession>
<reference evidence="1 2" key="1">
    <citation type="journal article" date="2016" name="J. Hazard. Mater.">
        <title>A newly isolated Pseudomonas putida S-1 strain for batch-mode-propanethiol degradation and continuous treatment of propanethiol-containing waste gas.</title>
        <authorList>
            <person name="Chen D.Z."/>
            <person name="Sun Y.M."/>
            <person name="Han L.M."/>
            <person name="Chen J."/>
            <person name="Ye J.X."/>
            <person name="Chen J.M."/>
        </authorList>
    </citation>
    <scope>NUCLEOTIDE SEQUENCE [LARGE SCALE GENOMIC DNA]</scope>
    <source>
        <strain evidence="1 2">S-1</strain>
    </source>
</reference>
<evidence type="ECO:0000313" key="1">
    <source>
        <dbReference type="EMBL" id="QVL18969.1"/>
    </source>
</evidence>
<dbReference type="GeneID" id="87483962"/>
<name>A0ABX8DU21_9PSED</name>
<evidence type="ECO:0000313" key="2">
    <source>
        <dbReference type="Proteomes" id="UP000678154"/>
    </source>
</evidence>
<keyword evidence="2" id="KW-1185">Reference proteome</keyword>